<keyword evidence="6" id="KW-1185">Reference proteome</keyword>
<dbReference type="PANTHER" id="PTHR30146">
    <property type="entry name" value="LACI-RELATED TRANSCRIPTIONAL REPRESSOR"/>
    <property type="match status" value="1"/>
</dbReference>
<evidence type="ECO:0000313" key="5">
    <source>
        <dbReference type="EMBL" id="GMA41156.1"/>
    </source>
</evidence>
<reference evidence="6" key="1">
    <citation type="journal article" date="2019" name="Int. J. Syst. Evol. Microbiol.">
        <title>The Global Catalogue of Microorganisms (GCM) 10K type strain sequencing project: providing services to taxonomists for standard genome sequencing and annotation.</title>
        <authorList>
            <consortium name="The Broad Institute Genomics Platform"/>
            <consortium name="The Broad Institute Genome Sequencing Center for Infectious Disease"/>
            <person name="Wu L."/>
            <person name="Ma J."/>
        </authorList>
    </citation>
    <scope>NUCLEOTIDE SEQUENCE [LARGE SCALE GENOMIC DNA]</scope>
    <source>
        <strain evidence="6">NBRC 113072</strain>
    </source>
</reference>
<dbReference type="InterPro" id="IPR028082">
    <property type="entry name" value="Peripla_BP_I"/>
</dbReference>
<accession>A0ABQ6IU01</accession>
<dbReference type="Proteomes" id="UP001157126">
    <property type="component" value="Unassembled WGS sequence"/>
</dbReference>
<evidence type="ECO:0000259" key="4">
    <source>
        <dbReference type="Pfam" id="PF00532"/>
    </source>
</evidence>
<dbReference type="EMBL" id="BSUO01000001">
    <property type="protein sequence ID" value="GMA41156.1"/>
    <property type="molecule type" value="Genomic_DNA"/>
</dbReference>
<evidence type="ECO:0000256" key="1">
    <source>
        <dbReference type="ARBA" id="ARBA00023015"/>
    </source>
</evidence>
<dbReference type="PANTHER" id="PTHR30146:SF109">
    <property type="entry name" value="HTH-TYPE TRANSCRIPTIONAL REGULATOR GALS"/>
    <property type="match status" value="1"/>
</dbReference>
<feature type="domain" description="Periplasmic binding protein/LacI sugar binding" evidence="4">
    <location>
        <begin position="13"/>
        <end position="146"/>
    </location>
</feature>
<dbReference type="CDD" id="cd06267">
    <property type="entry name" value="PBP1_LacI_sugar_binding-like"/>
    <property type="match status" value="1"/>
</dbReference>
<comment type="caution">
    <text evidence="5">The sequence shown here is derived from an EMBL/GenBank/DDBJ whole genome shotgun (WGS) entry which is preliminary data.</text>
</comment>
<organism evidence="5 6">
    <name type="scientific">Mobilicoccus caccae</name>
    <dbReference type="NCBI Taxonomy" id="1859295"/>
    <lineage>
        <taxon>Bacteria</taxon>
        <taxon>Bacillati</taxon>
        <taxon>Actinomycetota</taxon>
        <taxon>Actinomycetes</taxon>
        <taxon>Micrococcales</taxon>
        <taxon>Dermatophilaceae</taxon>
        <taxon>Mobilicoccus</taxon>
    </lineage>
</organism>
<evidence type="ECO:0000256" key="2">
    <source>
        <dbReference type="ARBA" id="ARBA00023125"/>
    </source>
</evidence>
<dbReference type="SUPFAM" id="SSF53822">
    <property type="entry name" value="Periplasmic binding protein-like I"/>
    <property type="match status" value="1"/>
</dbReference>
<evidence type="ECO:0000256" key="3">
    <source>
        <dbReference type="ARBA" id="ARBA00023163"/>
    </source>
</evidence>
<keyword evidence="1" id="KW-0805">Transcription regulation</keyword>
<dbReference type="InterPro" id="IPR001761">
    <property type="entry name" value="Peripla_BP/Lac1_sug-bd_dom"/>
</dbReference>
<sequence>MLVSDTSDDPEREREVVANLVAHHIRGLLVSPTSGWLGGAARVIRDHQVPCVLVDRLQRASVDQVGVENERATATLVEHLISRGHTRVACMAGRAGLSTTDERVAGFRAAMAAKGIPVDEGLVVNGESTDNGGRKAMRMLLTRREPPRGCSSATTP</sequence>
<evidence type="ECO:0000313" key="6">
    <source>
        <dbReference type="Proteomes" id="UP001157126"/>
    </source>
</evidence>
<proteinExistence type="predicted"/>
<gene>
    <name evidence="5" type="ORF">GCM10025883_32010</name>
</gene>
<dbReference type="Gene3D" id="3.40.50.2300">
    <property type="match status" value="2"/>
</dbReference>
<keyword evidence="2" id="KW-0238">DNA-binding</keyword>
<keyword evidence="3" id="KW-0804">Transcription</keyword>
<name>A0ABQ6IU01_9MICO</name>
<protein>
    <recommendedName>
        <fullName evidence="4">Periplasmic binding protein/LacI sugar binding domain-containing protein</fullName>
    </recommendedName>
</protein>
<dbReference type="Pfam" id="PF00532">
    <property type="entry name" value="Peripla_BP_1"/>
    <property type="match status" value="1"/>
</dbReference>